<dbReference type="KEGG" id="tun:J9260_06675"/>
<dbReference type="Proteomes" id="UP000672009">
    <property type="component" value="Chromosome"/>
</dbReference>
<proteinExistence type="predicted"/>
<dbReference type="InterPro" id="IPR010093">
    <property type="entry name" value="SinI_DNA-bd"/>
</dbReference>
<dbReference type="Pfam" id="PF12728">
    <property type="entry name" value="HTH_17"/>
    <property type="match status" value="1"/>
</dbReference>
<dbReference type="RefSeq" id="WP_210220243.1">
    <property type="nucleotide sequence ID" value="NZ_CP072793.1"/>
</dbReference>
<protein>
    <submittedName>
        <fullName evidence="2">Helix-turn-helix domain-containing protein</fullName>
    </submittedName>
</protein>
<dbReference type="AlphaFoldDB" id="A0A975IIH4"/>
<dbReference type="GO" id="GO:0003677">
    <property type="term" value="F:DNA binding"/>
    <property type="evidence" value="ECO:0007669"/>
    <property type="project" value="InterPro"/>
</dbReference>
<organism evidence="2 3">
    <name type="scientific">Thiothrix unzii</name>
    <dbReference type="NCBI Taxonomy" id="111769"/>
    <lineage>
        <taxon>Bacteria</taxon>
        <taxon>Pseudomonadati</taxon>
        <taxon>Pseudomonadota</taxon>
        <taxon>Gammaproteobacteria</taxon>
        <taxon>Thiotrichales</taxon>
        <taxon>Thiotrichaceae</taxon>
        <taxon>Thiothrix</taxon>
    </lineage>
</organism>
<dbReference type="NCBIfam" id="TIGR01764">
    <property type="entry name" value="excise"/>
    <property type="match status" value="1"/>
</dbReference>
<accession>A0A975IIH4</accession>
<keyword evidence="3" id="KW-1185">Reference proteome</keyword>
<evidence type="ECO:0000313" key="3">
    <source>
        <dbReference type="Proteomes" id="UP000672009"/>
    </source>
</evidence>
<gene>
    <name evidence="2" type="ORF">J9260_06675</name>
</gene>
<reference evidence="2" key="1">
    <citation type="submission" date="2021-04" db="EMBL/GenBank/DDBJ databases">
        <title>Genomics, taxonomy and metabolism of representatives of sulfur bacteria of the genus Thiothrix: Thiothrix fructosivorans QT, Thiothrix unzii A1T and three new species, Thiothrix subterranea sp. nov., Thiothrix litoralis sp. nov. and 'Candidatus Thiothrix anitrata' sp. nov.</title>
        <authorList>
            <person name="Ravin N.V."/>
            <person name="Smolyakov D."/>
            <person name="Rudenko T.S."/>
            <person name="Mardanov A.V."/>
            <person name="Beletsky A.V."/>
            <person name="Markov N.D."/>
            <person name="Fomenkov A.I."/>
            <person name="Roberts R.J."/>
            <person name="Karnachuk O.V."/>
            <person name="Novikov A."/>
            <person name="Grabovich M.Y."/>
        </authorList>
    </citation>
    <scope>NUCLEOTIDE SEQUENCE</scope>
    <source>
        <strain evidence="2">A1</strain>
    </source>
</reference>
<sequence length="148" mass="16580">MPALVSYQVPTQEDTELAVESSRLLAACIGKGESACLRLHNGNELLQVPVKAIRLLVDILDAMARGDAVSLIPIHKELTTQEAANILNVSRPYLVKLIEAGEIPFHKNGVRRRVFFKDLMEYKQKRDQASMLLLDELTAEAQEFEMGY</sequence>
<feature type="domain" description="Helix-turn-helix" evidence="1">
    <location>
        <begin position="78"/>
        <end position="126"/>
    </location>
</feature>
<dbReference type="EMBL" id="CP072793">
    <property type="protein sequence ID" value="QTR54769.1"/>
    <property type="molecule type" value="Genomic_DNA"/>
</dbReference>
<dbReference type="InterPro" id="IPR041657">
    <property type="entry name" value="HTH_17"/>
</dbReference>
<evidence type="ECO:0000259" key="1">
    <source>
        <dbReference type="Pfam" id="PF12728"/>
    </source>
</evidence>
<evidence type="ECO:0000313" key="2">
    <source>
        <dbReference type="EMBL" id="QTR54769.1"/>
    </source>
</evidence>
<name>A0A975IIH4_9GAMM</name>